<gene>
    <name evidence="1" type="ORF">METZ01_LOCUS277683</name>
</gene>
<organism evidence="1">
    <name type="scientific">marine metagenome</name>
    <dbReference type="NCBI Taxonomy" id="408172"/>
    <lineage>
        <taxon>unclassified sequences</taxon>
        <taxon>metagenomes</taxon>
        <taxon>ecological metagenomes</taxon>
    </lineage>
</organism>
<dbReference type="SUPFAM" id="SSF53328">
    <property type="entry name" value="Formyltransferase"/>
    <property type="match status" value="1"/>
</dbReference>
<dbReference type="InterPro" id="IPR036477">
    <property type="entry name" value="Formyl_transf_N_sf"/>
</dbReference>
<name>A0A382KKR1_9ZZZZ</name>
<proteinExistence type="predicted"/>
<reference evidence="1" key="1">
    <citation type="submission" date="2018-05" db="EMBL/GenBank/DDBJ databases">
        <authorList>
            <person name="Lanie J.A."/>
            <person name="Ng W.-L."/>
            <person name="Kazmierczak K.M."/>
            <person name="Andrzejewski T.M."/>
            <person name="Davidsen T.M."/>
            <person name="Wayne K.J."/>
            <person name="Tettelin H."/>
            <person name="Glass J.I."/>
            <person name="Rusch D."/>
            <person name="Podicherti R."/>
            <person name="Tsui H.-C.T."/>
            <person name="Winkler M.E."/>
        </authorList>
    </citation>
    <scope>NUCLEOTIDE SEQUENCE</scope>
</reference>
<sequence>MSVVFLGTPDFALPTLHALLAAPDVDVIAAYTQPPRKAGRGKSLRPSVVHRAAH</sequence>
<evidence type="ECO:0000313" key="1">
    <source>
        <dbReference type="EMBL" id="SVC24829.1"/>
    </source>
</evidence>
<accession>A0A382KKR1</accession>
<protein>
    <recommendedName>
        <fullName evidence="2">Methionyl-tRNA formyltransferase</fullName>
    </recommendedName>
</protein>
<dbReference type="Gene3D" id="3.40.50.170">
    <property type="entry name" value="Formyl transferase, N-terminal domain"/>
    <property type="match status" value="1"/>
</dbReference>
<dbReference type="AlphaFoldDB" id="A0A382KKR1"/>
<evidence type="ECO:0008006" key="2">
    <source>
        <dbReference type="Google" id="ProtNLM"/>
    </source>
</evidence>
<dbReference type="EMBL" id="UINC01081202">
    <property type="protein sequence ID" value="SVC24829.1"/>
    <property type="molecule type" value="Genomic_DNA"/>
</dbReference>
<feature type="non-terminal residue" evidence="1">
    <location>
        <position position="54"/>
    </location>
</feature>